<dbReference type="AlphaFoldDB" id="A0AAV4NFW4"/>
<protein>
    <submittedName>
        <fullName evidence="1">Uncharacterized protein</fullName>
    </submittedName>
</protein>
<name>A0AAV4NFW4_CAEEX</name>
<reference evidence="1 2" key="1">
    <citation type="submission" date="2021-06" db="EMBL/GenBank/DDBJ databases">
        <title>Caerostris extrusa draft genome.</title>
        <authorList>
            <person name="Kono N."/>
            <person name="Arakawa K."/>
        </authorList>
    </citation>
    <scope>NUCLEOTIDE SEQUENCE [LARGE SCALE GENOMIC DNA]</scope>
</reference>
<organism evidence="1 2">
    <name type="scientific">Caerostris extrusa</name>
    <name type="common">Bark spider</name>
    <name type="synonym">Caerostris bankana</name>
    <dbReference type="NCBI Taxonomy" id="172846"/>
    <lineage>
        <taxon>Eukaryota</taxon>
        <taxon>Metazoa</taxon>
        <taxon>Ecdysozoa</taxon>
        <taxon>Arthropoda</taxon>
        <taxon>Chelicerata</taxon>
        <taxon>Arachnida</taxon>
        <taxon>Araneae</taxon>
        <taxon>Araneomorphae</taxon>
        <taxon>Entelegynae</taxon>
        <taxon>Araneoidea</taxon>
        <taxon>Araneidae</taxon>
        <taxon>Caerostris</taxon>
    </lineage>
</organism>
<dbReference type="EMBL" id="BPLR01020808">
    <property type="protein sequence ID" value="GIX82743.1"/>
    <property type="molecule type" value="Genomic_DNA"/>
</dbReference>
<evidence type="ECO:0000313" key="1">
    <source>
        <dbReference type="EMBL" id="GIX82743.1"/>
    </source>
</evidence>
<comment type="caution">
    <text evidence="1">The sequence shown here is derived from an EMBL/GenBank/DDBJ whole genome shotgun (WGS) entry which is preliminary data.</text>
</comment>
<accession>A0AAV4NFW4</accession>
<gene>
    <name evidence="1" type="ORF">CEXT_149931</name>
</gene>
<sequence length="108" mass="12984">MTLPRLLFRRYQREIKLKLLDMLERRRRHVSQEVSDPRQRDIRPRCILVTPPEMRAARTQCCDSSTRDLPNNPDSALWRCLLILHTCQEKQYGFLLLFRVESCKTKLD</sequence>
<evidence type="ECO:0000313" key="2">
    <source>
        <dbReference type="Proteomes" id="UP001054945"/>
    </source>
</evidence>
<proteinExistence type="predicted"/>
<dbReference type="Proteomes" id="UP001054945">
    <property type="component" value="Unassembled WGS sequence"/>
</dbReference>
<keyword evidence="2" id="KW-1185">Reference proteome</keyword>